<dbReference type="InterPro" id="IPR036188">
    <property type="entry name" value="FAD/NAD-bd_sf"/>
</dbReference>
<reference evidence="2 3" key="1">
    <citation type="submission" date="2018-06" db="EMBL/GenBank/DDBJ databases">
        <authorList>
            <consortium name="Pathogen Informatics"/>
            <person name="Doyle S."/>
        </authorList>
    </citation>
    <scope>NUCLEOTIDE SEQUENCE [LARGE SCALE GENOMIC DNA]</scope>
    <source>
        <strain evidence="3">NCTC 11048</strain>
    </source>
</reference>
<dbReference type="RefSeq" id="WP_019167211.1">
    <property type="nucleotide sequence ID" value="NZ_CAIB01000007.1"/>
</dbReference>
<name>A0A380G3T2_STAIN</name>
<keyword evidence="3" id="KW-1185">Reference proteome</keyword>
<gene>
    <name evidence="2" type="ORF">NCTC11048_00798</name>
</gene>
<dbReference type="Gene3D" id="3.50.50.60">
    <property type="entry name" value="FAD/NAD(P)-binding domain"/>
    <property type="match status" value="1"/>
</dbReference>
<dbReference type="Proteomes" id="UP000255549">
    <property type="component" value="Unassembled WGS sequence"/>
</dbReference>
<evidence type="ECO:0000313" key="2">
    <source>
        <dbReference type="EMBL" id="SUM45809.1"/>
    </source>
</evidence>
<dbReference type="InterPro" id="IPR038732">
    <property type="entry name" value="HpyO/CreE_NAD-binding"/>
</dbReference>
<proteinExistence type="predicted"/>
<dbReference type="OrthoDB" id="370110at2"/>
<feature type="domain" description="FAD-dependent urate hydroxylase HpyO/Asp monooxygenase CreE-like FAD/NAD(P)-binding" evidence="1">
    <location>
        <begin position="6"/>
        <end position="149"/>
    </location>
</feature>
<sequence length="386" mass="44089">MTYEWVIIGGGVHATTIALQLRQLGLPVEQLRMIDPHSHLLDQFDRQTERIGMPYLRSPLVHHCHPEPFDLKKFAKQEGYSQAMIGPYQRPRLDMFFDHTRHWIRHYGLETCHICQKAVHICRCSEDWEITLDNEQKIRTQQVVLAMGTHHTPFIPPAFQGQPDVQHIHSRDFDTTMKGSHVVGSGISAGHLVIKLLTENEDQTVHLWMKKPFDVHHFDADPAWLGPKNMKPFEAMPLAERILVNKQERHKGSMPRDMYMTLKNYEKAGRLIVHHTPIERLEEHCIVAGETHMAYDGIYLATGFVLDVMTQPLIQDILQLPEAQLVAGYPKITAQLEWVTGLYVSGMLADLALGPFARNIMGGRQAALRIGQAYTESTSMYRNAVS</sequence>
<dbReference type="EMBL" id="UHDP01000003">
    <property type="protein sequence ID" value="SUM45809.1"/>
    <property type="molecule type" value="Genomic_DNA"/>
</dbReference>
<dbReference type="Pfam" id="PF13454">
    <property type="entry name" value="NAD_binding_9"/>
    <property type="match status" value="1"/>
</dbReference>
<dbReference type="STRING" id="1141106.GCA_000308095_02638"/>
<evidence type="ECO:0000313" key="3">
    <source>
        <dbReference type="Proteomes" id="UP000255549"/>
    </source>
</evidence>
<protein>
    <submittedName>
        <fullName evidence="2">Pyridine nucleotide-disulfide oxidoreductase family protein</fullName>
    </submittedName>
</protein>
<dbReference type="SUPFAM" id="SSF51905">
    <property type="entry name" value="FAD/NAD(P)-binding domain"/>
    <property type="match status" value="1"/>
</dbReference>
<dbReference type="PANTHER" id="PTHR38663">
    <property type="match status" value="1"/>
</dbReference>
<organism evidence="2 3">
    <name type="scientific">Staphylococcus intermedius NCTC 11048</name>
    <dbReference type="NCBI Taxonomy" id="1141106"/>
    <lineage>
        <taxon>Bacteria</taxon>
        <taxon>Bacillati</taxon>
        <taxon>Bacillota</taxon>
        <taxon>Bacilli</taxon>
        <taxon>Bacillales</taxon>
        <taxon>Staphylococcaceae</taxon>
        <taxon>Staphylococcus</taxon>
        <taxon>Staphylococcus intermedius group</taxon>
    </lineage>
</organism>
<dbReference type="PANTHER" id="PTHR38663:SF1">
    <property type="entry name" value="L-ORNITHINE N(5)-MONOOXYGENASE"/>
    <property type="match status" value="1"/>
</dbReference>
<accession>A0A380G3T2</accession>
<dbReference type="AlphaFoldDB" id="A0A380G3T2"/>
<evidence type="ECO:0000259" key="1">
    <source>
        <dbReference type="Pfam" id="PF13454"/>
    </source>
</evidence>